<comment type="subcellular location">
    <subcellularLocation>
        <location evidence="1 10">Endoplasmic reticulum membrane</location>
        <topology evidence="1 10">Multi-pass membrane protein</topology>
    </subcellularLocation>
</comment>
<accession>A0A2H4ST58</accession>
<evidence type="ECO:0000256" key="3">
    <source>
        <dbReference type="ARBA" id="ARBA00022679"/>
    </source>
</evidence>
<comment type="similarity">
    <text evidence="2 10">Belongs to the membrane-bound acyltransferase family. Sterol o-acyltransferase subfamily.</text>
</comment>
<dbReference type="InterPro" id="IPR004299">
    <property type="entry name" value="MBOAT_fam"/>
</dbReference>
<evidence type="ECO:0000256" key="1">
    <source>
        <dbReference type="ARBA" id="ARBA00004477"/>
    </source>
</evidence>
<feature type="transmembrane region" description="Helical" evidence="12">
    <location>
        <begin position="612"/>
        <end position="634"/>
    </location>
</feature>
<dbReference type="GO" id="GO:0034737">
    <property type="term" value="F:ergosterol O-acyltransferase activity"/>
    <property type="evidence" value="ECO:0007669"/>
    <property type="project" value="TreeGrafter"/>
</dbReference>
<dbReference type="InterPro" id="IPR014371">
    <property type="entry name" value="Oat_ACAT_DAG_ARE"/>
</dbReference>
<evidence type="ECO:0000256" key="11">
    <source>
        <dbReference type="PIRSR" id="PIRSR000439-1"/>
    </source>
</evidence>
<feature type="active site" evidence="11">
    <location>
        <position position="572"/>
    </location>
</feature>
<dbReference type="PANTHER" id="PTHR10408">
    <property type="entry name" value="STEROL O-ACYLTRANSFERASE"/>
    <property type="match status" value="1"/>
</dbReference>
<dbReference type="OrthoDB" id="10039049at2759"/>
<evidence type="ECO:0000313" key="13">
    <source>
        <dbReference type="EMBL" id="ATY66289.1"/>
    </source>
</evidence>
<evidence type="ECO:0000256" key="6">
    <source>
        <dbReference type="ARBA" id="ARBA00022989"/>
    </source>
</evidence>
<evidence type="ECO:0000313" key="14">
    <source>
        <dbReference type="Proteomes" id="UP000323067"/>
    </source>
</evidence>
<dbReference type="EMBL" id="CP023326">
    <property type="protein sequence ID" value="ATY66289.1"/>
    <property type="molecule type" value="Genomic_DNA"/>
</dbReference>
<evidence type="ECO:0000256" key="4">
    <source>
        <dbReference type="ARBA" id="ARBA00022692"/>
    </source>
</evidence>
<organism evidence="13 14">
    <name type="scientific">Cordyceps militaris</name>
    <name type="common">Caterpillar fungus</name>
    <name type="synonym">Clavaria militaris</name>
    <dbReference type="NCBI Taxonomy" id="73501"/>
    <lineage>
        <taxon>Eukaryota</taxon>
        <taxon>Fungi</taxon>
        <taxon>Dikarya</taxon>
        <taxon>Ascomycota</taxon>
        <taxon>Pezizomycotina</taxon>
        <taxon>Sordariomycetes</taxon>
        <taxon>Hypocreomycetidae</taxon>
        <taxon>Hypocreales</taxon>
        <taxon>Cordycipitaceae</taxon>
        <taxon>Cordyceps</taxon>
    </lineage>
</organism>
<dbReference type="GO" id="GO:0008204">
    <property type="term" value="P:ergosterol metabolic process"/>
    <property type="evidence" value="ECO:0007669"/>
    <property type="project" value="TreeGrafter"/>
</dbReference>
<dbReference type="GO" id="GO:0005789">
    <property type="term" value="C:endoplasmic reticulum membrane"/>
    <property type="evidence" value="ECO:0007669"/>
    <property type="project" value="UniProtKB-SubCell"/>
</dbReference>
<reference evidence="13 14" key="1">
    <citation type="journal article" date="2017" name="BMC Genomics">
        <title>Chromosome level assembly and secondary metabolite potential of the parasitic fungus Cordyceps militaris.</title>
        <authorList>
            <person name="Kramer G.J."/>
            <person name="Nodwell J.R."/>
        </authorList>
    </citation>
    <scope>NUCLEOTIDE SEQUENCE [LARGE SCALE GENOMIC DNA]</scope>
    <source>
        <strain evidence="13 14">ATCC 34164</strain>
    </source>
</reference>
<evidence type="ECO:0000256" key="5">
    <source>
        <dbReference type="ARBA" id="ARBA00022824"/>
    </source>
</evidence>
<dbReference type="Proteomes" id="UP000323067">
    <property type="component" value="Chromosome iii"/>
</dbReference>
<evidence type="ECO:0000256" key="2">
    <source>
        <dbReference type="ARBA" id="ARBA00009010"/>
    </source>
</evidence>
<feature type="transmembrane region" description="Helical" evidence="12">
    <location>
        <begin position="404"/>
        <end position="423"/>
    </location>
</feature>
<evidence type="ECO:0000256" key="9">
    <source>
        <dbReference type="ARBA" id="ARBA00023568"/>
    </source>
</evidence>
<comment type="function">
    <text evidence="9">Sterol O-acyltransferase that catalyzes the formation of stery esters.</text>
</comment>
<feature type="transmembrane region" description="Helical" evidence="12">
    <location>
        <begin position="559"/>
        <end position="577"/>
    </location>
</feature>
<keyword evidence="5 10" id="KW-0256">Endoplasmic reticulum</keyword>
<dbReference type="Pfam" id="PF03062">
    <property type="entry name" value="MBOAT"/>
    <property type="match status" value="1"/>
</dbReference>
<name>A0A2H4ST58_CORMI</name>
<keyword evidence="3 10" id="KW-0808">Transferase</keyword>
<evidence type="ECO:0000256" key="10">
    <source>
        <dbReference type="PIRNR" id="PIRNR000439"/>
    </source>
</evidence>
<dbReference type="VEuPathDB" id="FungiDB:A9K55_001392"/>
<gene>
    <name evidence="13" type="ORF">A9K55_001392</name>
</gene>
<dbReference type="AlphaFoldDB" id="A0A2H4ST58"/>
<dbReference type="PIRSF" id="PIRSF000439">
    <property type="entry name" value="Oat_ACAT_DAG_ARE"/>
    <property type="match status" value="1"/>
</dbReference>
<sequence length="635" mass="72967">MHSVVSSELTPHCIDDSILSSETQSEEDYDENVRPSIISALDSDVRQRIEQNKRLTGLQIAPTVASNLAVNGLKLNYESHTKASASKSTDQRPEQRPKFKALVFSRQVSTFDAQSEAANSPFHGFYNLFWLSVALLICKISANNWRTYGNLLGPSDILKTMFHRDVIVLLLSDGFMCALTAVTWLQQKLILVKIVNWDREGWIMQHIWQALFIAGAVKWTVYRDWPWTHTVFFVLHSLVMLMKQHSYASYNGHLSTQYHRRQLLLSKLKKLEFIDCAEDLSANSTVSEGLFTPSGTSLHTSRHFNGISSGSELTSVDLDSIIQIIDASETLGQQQVSLFERAIKDEVDSLGKDLRGTTSDSSKAYPHNLTFLGHYGWIPLPTVVYELEYPRLEKINWGYVAEKVSAMIGIIFVMIQVSQYYILFSFTNAETKDPVVLVTIEMREESMPLLARLREFPWLLGDLLFPFMMEYLLTWYLIWETVLNILAELTYFADRHFYDAWWNSGNQKLTTWLFSLLGLKCIAVSWDQFARDWNRPVHVFLLRHVYHSSISSLKVNKHTATIITFFLSACVHEFIMWCIFKKLRGYLLVLQMCQLPLVRLSQSRWLVGRETLGNLVFWLGIYTGPSVLCSLYLIL</sequence>
<protein>
    <recommendedName>
        <fullName evidence="10">O-acyltransferase</fullName>
    </recommendedName>
</protein>
<evidence type="ECO:0000256" key="7">
    <source>
        <dbReference type="ARBA" id="ARBA00023136"/>
    </source>
</evidence>
<evidence type="ECO:0000256" key="12">
    <source>
        <dbReference type="SAM" id="Phobius"/>
    </source>
</evidence>
<dbReference type="VEuPathDB" id="FungiDB:CCM_07840"/>
<keyword evidence="8 10" id="KW-0012">Acyltransferase</keyword>
<dbReference type="PANTHER" id="PTHR10408:SF23">
    <property type="entry name" value="STEROL O-ACYLTRANSFERASE 1-RELATED"/>
    <property type="match status" value="1"/>
</dbReference>
<evidence type="ECO:0000256" key="8">
    <source>
        <dbReference type="ARBA" id="ARBA00023315"/>
    </source>
</evidence>
<proteinExistence type="inferred from homology"/>
<keyword evidence="6 12" id="KW-1133">Transmembrane helix</keyword>
<keyword evidence="7 10" id="KW-0472">Membrane</keyword>
<keyword evidence="4 12" id="KW-0812">Transmembrane</keyword>